<keyword evidence="2" id="KW-1133">Transmembrane helix</keyword>
<accession>A0A6C0KPG4</accession>
<keyword evidence="2" id="KW-0812">Transmembrane</keyword>
<feature type="transmembrane region" description="Helical" evidence="2">
    <location>
        <begin position="6"/>
        <end position="28"/>
    </location>
</feature>
<sequence>MDTNEQIFWTFFITSMMGLILGLSKIAYKSKCKEVKICCIRVVRDTETEERETEFTRTHSIGSDKEEKV</sequence>
<evidence type="ECO:0000313" key="3">
    <source>
        <dbReference type="EMBL" id="QHU19036.1"/>
    </source>
</evidence>
<dbReference type="EMBL" id="MN740943">
    <property type="protein sequence ID" value="QHU19036.1"/>
    <property type="molecule type" value="Genomic_DNA"/>
</dbReference>
<proteinExistence type="predicted"/>
<keyword evidence="2" id="KW-0472">Membrane</keyword>
<dbReference type="AlphaFoldDB" id="A0A6C0KPG4"/>
<evidence type="ECO:0000256" key="2">
    <source>
        <dbReference type="SAM" id="Phobius"/>
    </source>
</evidence>
<feature type="region of interest" description="Disordered" evidence="1">
    <location>
        <begin position="48"/>
        <end position="69"/>
    </location>
</feature>
<protein>
    <submittedName>
        <fullName evidence="3">Uncharacterized protein</fullName>
    </submittedName>
</protein>
<reference evidence="3" key="1">
    <citation type="journal article" date="2020" name="Nature">
        <title>Giant virus diversity and host interactions through global metagenomics.</title>
        <authorList>
            <person name="Schulz F."/>
            <person name="Roux S."/>
            <person name="Paez-Espino D."/>
            <person name="Jungbluth S."/>
            <person name="Walsh D.A."/>
            <person name="Denef V.J."/>
            <person name="McMahon K.D."/>
            <person name="Konstantinidis K.T."/>
            <person name="Eloe-Fadrosh E.A."/>
            <person name="Kyrpides N.C."/>
            <person name="Woyke T."/>
        </authorList>
    </citation>
    <scope>NUCLEOTIDE SEQUENCE</scope>
    <source>
        <strain evidence="3">GVMAG-S-3300013014-104</strain>
    </source>
</reference>
<evidence type="ECO:0000256" key="1">
    <source>
        <dbReference type="SAM" id="MobiDB-lite"/>
    </source>
</evidence>
<organism evidence="3">
    <name type="scientific">viral metagenome</name>
    <dbReference type="NCBI Taxonomy" id="1070528"/>
    <lineage>
        <taxon>unclassified sequences</taxon>
        <taxon>metagenomes</taxon>
        <taxon>organismal metagenomes</taxon>
    </lineage>
</organism>
<name>A0A6C0KPG4_9ZZZZ</name>
<feature type="compositionally biased region" description="Basic and acidic residues" evidence="1">
    <location>
        <begin position="53"/>
        <end position="69"/>
    </location>
</feature>